<evidence type="ECO:0000313" key="2">
    <source>
        <dbReference type="EMBL" id="CAB4346898.1"/>
    </source>
</evidence>
<sequence>MNEVEQKDPKRDQEPSLSDEADALMAKVQNDFDDIGCGLAVGDSAEPTDDYLAQLTNFFRDALATHDEPKDDRRNDQGDKPQKRGDEEFSGRIPRDHEKNERKHRHGEFGEDVPNA</sequence>
<reference evidence="3" key="1">
    <citation type="submission" date="2020-05" db="EMBL/GenBank/DDBJ databases">
        <authorList>
            <person name="Chiriac C."/>
            <person name="Salcher M."/>
            <person name="Ghai R."/>
            <person name="Kavagutti S V."/>
        </authorList>
    </citation>
    <scope>NUCLEOTIDE SEQUENCE</scope>
</reference>
<feature type="region of interest" description="Disordered" evidence="1">
    <location>
        <begin position="63"/>
        <end position="116"/>
    </location>
</feature>
<proteinExistence type="predicted"/>
<name>A0A6J7VK16_9ZZZZ</name>
<feature type="compositionally biased region" description="Basic and acidic residues" evidence="1">
    <location>
        <begin position="63"/>
        <end position="101"/>
    </location>
</feature>
<dbReference type="EMBL" id="CAESAL010000132">
    <property type="protein sequence ID" value="CAB4346898.1"/>
    <property type="molecule type" value="Genomic_DNA"/>
</dbReference>
<gene>
    <name evidence="2" type="ORF">UFOPK3331_02030</name>
    <name evidence="3" type="ORF">UFOPK4371_01885</name>
</gene>
<dbReference type="AlphaFoldDB" id="A0A6J7VK16"/>
<dbReference type="EMBL" id="CAFBRD010000159">
    <property type="protein sequence ID" value="CAB5078731.1"/>
    <property type="molecule type" value="Genomic_DNA"/>
</dbReference>
<organism evidence="3">
    <name type="scientific">freshwater metagenome</name>
    <dbReference type="NCBI Taxonomy" id="449393"/>
    <lineage>
        <taxon>unclassified sequences</taxon>
        <taxon>metagenomes</taxon>
        <taxon>ecological metagenomes</taxon>
    </lineage>
</organism>
<evidence type="ECO:0000313" key="3">
    <source>
        <dbReference type="EMBL" id="CAB5078731.1"/>
    </source>
</evidence>
<accession>A0A6J7VK16</accession>
<feature type="compositionally biased region" description="Basic and acidic residues" evidence="1">
    <location>
        <begin position="1"/>
        <end position="14"/>
    </location>
</feature>
<feature type="region of interest" description="Disordered" evidence="1">
    <location>
        <begin position="1"/>
        <end position="20"/>
    </location>
</feature>
<protein>
    <submittedName>
        <fullName evidence="3">Unannotated protein</fullName>
    </submittedName>
</protein>
<evidence type="ECO:0000256" key="1">
    <source>
        <dbReference type="SAM" id="MobiDB-lite"/>
    </source>
</evidence>